<evidence type="ECO:0000256" key="2">
    <source>
        <dbReference type="ARBA" id="ARBA00022670"/>
    </source>
</evidence>
<evidence type="ECO:0000313" key="7">
    <source>
        <dbReference type="Proteomes" id="UP000515131"/>
    </source>
</evidence>
<evidence type="ECO:0000256" key="3">
    <source>
        <dbReference type="ARBA" id="ARBA00022801"/>
    </source>
</evidence>
<dbReference type="Pfam" id="PF02902">
    <property type="entry name" value="Peptidase_C48"/>
    <property type="match status" value="1"/>
</dbReference>
<evidence type="ECO:0000313" key="8">
    <source>
        <dbReference type="RefSeq" id="XP_025769356.1"/>
    </source>
</evidence>
<dbReference type="PANTHER" id="PTHR12606">
    <property type="entry name" value="SENTRIN/SUMO-SPECIFIC PROTEASE"/>
    <property type="match status" value="1"/>
</dbReference>
<evidence type="ECO:0000256" key="1">
    <source>
        <dbReference type="ARBA" id="ARBA00005234"/>
    </source>
</evidence>
<dbReference type="PANTHER" id="PTHR12606:SF11">
    <property type="entry name" value="SENTRIN-SPECIFIC PROTEASE 2"/>
    <property type="match status" value="1"/>
</dbReference>
<dbReference type="KEGG" id="pcoo:112849915"/>
<dbReference type="Proteomes" id="UP000515131">
    <property type="component" value="Unplaced"/>
</dbReference>
<evidence type="ECO:0000256" key="5">
    <source>
        <dbReference type="SAM" id="MobiDB-lite"/>
    </source>
</evidence>
<dbReference type="RefSeq" id="XP_025769356.1">
    <property type="nucleotide sequence ID" value="XM_025913571.1"/>
</dbReference>
<protein>
    <submittedName>
        <fullName evidence="8">Sentrin-specific protease 2</fullName>
    </submittedName>
</protein>
<dbReference type="GO" id="GO:0060255">
    <property type="term" value="P:regulation of macromolecule metabolic process"/>
    <property type="evidence" value="ECO:0007669"/>
    <property type="project" value="UniProtKB-ARBA"/>
</dbReference>
<dbReference type="FunFam" id="3.40.395.10:FF:000001">
    <property type="entry name" value="Sentrin-specific protease 1"/>
    <property type="match status" value="1"/>
</dbReference>
<proteinExistence type="inferred from homology"/>
<dbReference type="AlphaFoldDB" id="A0A6P6H1S7"/>
<keyword evidence="3" id="KW-0378">Hydrolase</keyword>
<keyword evidence="7" id="KW-1185">Reference proteome</keyword>
<feature type="compositionally biased region" description="Polar residues" evidence="5">
    <location>
        <begin position="192"/>
        <end position="205"/>
    </location>
</feature>
<organism evidence="7 8">
    <name type="scientific">Puma concolor</name>
    <name type="common">Mountain lion</name>
    <name type="synonym">Felis concolor</name>
    <dbReference type="NCBI Taxonomy" id="9696"/>
    <lineage>
        <taxon>Eukaryota</taxon>
        <taxon>Metazoa</taxon>
        <taxon>Chordata</taxon>
        <taxon>Craniata</taxon>
        <taxon>Vertebrata</taxon>
        <taxon>Euteleostomi</taxon>
        <taxon>Mammalia</taxon>
        <taxon>Eutheria</taxon>
        <taxon>Laurasiatheria</taxon>
        <taxon>Carnivora</taxon>
        <taxon>Feliformia</taxon>
        <taxon>Felidae</taxon>
        <taxon>Felinae</taxon>
        <taxon>Puma</taxon>
    </lineage>
</organism>
<dbReference type="GO" id="GO:0016929">
    <property type="term" value="F:deSUMOylase activity"/>
    <property type="evidence" value="ECO:0007669"/>
    <property type="project" value="TreeGrafter"/>
</dbReference>
<feature type="region of interest" description="Disordered" evidence="5">
    <location>
        <begin position="187"/>
        <end position="206"/>
    </location>
</feature>
<evidence type="ECO:0000256" key="4">
    <source>
        <dbReference type="ARBA" id="ARBA00022807"/>
    </source>
</evidence>
<feature type="compositionally biased region" description="Polar residues" evidence="5">
    <location>
        <begin position="132"/>
        <end position="141"/>
    </location>
</feature>
<gene>
    <name evidence="8" type="primary">SENP2</name>
</gene>
<dbReference type="PROSITE" id="PS50600">
    <property type="entry name" value="ULP_PROTEASE"/>
    <property type="match status" value="1"/>
</dbReference>
<dbReference type="CTD" id="59343"/>
<name>A0A6P6H1S7_PUMCO</name>
<reference evidence="8" key="1">
    <citation type="submission" date="2025-08" db="UniProtKB">
        <authorList>
            <consortium name="RefSeq"/>
        </authorList>
    </citation>
    <scope>IDENTIFICATION</scope>
    <source>
        <tissue evidence="8">Blood</tissue>
    </source>
</reference>
<dbReference type="GO" id="GO:0005634">
    <property type="term" value="C:nucleus"/>
    <property type="evidence" value="ECO:0007669"/>
    <property type="project" value="TreeGrafter"/>
</dbReference>
<evidence type="ECO:0000259" key="6">
    <source>
        <dbReference type="PROSITE" id="PS50600"/>
    </source>
</evidence>
<dbReference type="InterPro" id="IPR038765">
    <property type="entry name" value="Papain-like_cys_pep_sf"/>
</dbReference>
<dbReference type="InterPro" id="IPR003653">
    <property type="entry name" value="Peptidase_C48_C"/>
</dbReference>
<dbReference type="Gene3D" id="3.40.395.10">
    <property type="entry name" value="Adenoviral Proteinase, Chain A"/>
    <property type="match status" value="1"/>
</dbReference>
<accession>A0A6P6H1S7</accession>
<keyword evidence="2 8" id="KW-0645">Protease</keyword>
<feature type="region of interest" description="Disordered" evidence="5">
    <location>
        <begin position="109"/>
        <end position="141"/>
    </location>
</feature>
<dbReference type="SUPFAM" id="SSF54001">
    <property type="entry name" value="Cysteine proteinases"/>
    <property type="match status" value="1"/>
</dbReference>
<comment type="similarity">
    <text evidence="1">Belongs to the peptidase C48 family.</text>
</comment>
<dbReference type="GeneID" id="112849915"/>
<keyword evidence="4" id="KW-0788">Thiol protease</keyword>
<dbReference type="GO" id="GO:0006508">
    <property type="term" value="P:proteolysis"/>
    <property type="evidence" value="ECO:0007669"/>
    <property type="project" value="UniProtKB-KW"/>
</dbReference>
<feature type="domain" description="Ubiquitin-like protease family profile" evidence="6">
    <location>
        <begin position="357"/>
        <end position="521"/>
    </location>
</feature>
<dbReference type="GO" id="GO:0016926">
    <property type="term" value="P:protein desumoylation"/>
    <property type="evidence" value="ECO:0007669"/>
    <property type="project" value="TreeGrafter"/>
</dbReference>
<dbReference type="GO" id="GO:0080090">
    <property type="term" value="P:regulation of primary metabolic process"/>
    <property type="evidence" value="ECO:0007669"/>
    <property type="project" value="UniProtKB-ARBA"/>
</dbReference>
<sequence length="551" mass="63733">MYKWLVRILGTIFRFCDRPVPPARALLKRRRSNSTSFSTVDTDEIPAKRPRLGIEYEFVFSNSSSCELTGSGSWNNMLKLGNKSPNGISDYPKIRVTVTRDQPRRVLPSFGFTLNSEGYSRRPGGRRHSKGPSESSLTWKPQEQVVTEMISEEGGKGLRRPHCTVEEGVQKEEREKYRRLLERLKEGGHGNSVPSVTSTYHSSQRSHMDTLKTKGWGEEQSHGVKTTQFVPKQYRVVETRGPLCSVRSEKRCCSKGKISDTERTVGLRLENEGRRGHQLEPDLSEEVSARLRLGSGSNGLLRRKMSILETKEKHCSGKERDKRMDDLLELTEDMEKEISNALGHGPQDEILSSAFKLRITRGDIQTLKNYHWLNDEVINFYMNLLVERNKKQGYPALHAFSTFFYPKLKSGGYQAVKRWTKGVNLFEQELILVPIHRKVHWSLVVIDLRKRCLKYLDSMGQKGHRICEILLQYLQDESKTKRNIDLNLLEWTHYSMKPHEIPQQLNGSDCGMFTCKYADYISRDKPITFTQHQMPLFRKKMVWEILHQQLL</sequence>